<evidence type="ECO:0000313" key="10">
    <source>
        <dbReference type="EMBL" id="KAG0725129.1"/>
    </source>
</evidence>
<dbReference type="OrthoDB" id="6377485at2759"/>
<keyword evidence="8" id="KW-0812">Transmembrane</keyword>
<protein>
    <recommendedName>
        <fullName evidence="5">Mitochondrial cardiolipin hydrolase</fullName>
    </recommendedName>
    <alternativeName>
        <fullName evidence="6">Mitochondrial phospholipase</fullName>
    </alternativeName>
</protein>
<evidence type="ECO:0000313" key="11">
    <source>
        <dbReference type="Proteomes" id="UP000770661"/>
    </source>
</evidence>
<keyword evidence="3" id="KW-0443">Lipid metabolism</keyword>
<keyword evidence="8" id="KW-0472">Membrane</keyword>
<dbReference type="Gene3D" id="3.30.870.10">
    <property type="entry name" value="Endonuclease Chain A"/>
    <property type="match status" value="1"/>
</dbReference>
<dbReference type="InterPro" id="IPR025202">
    <property type="entry name" value="PLD-like_dom"/>
</dbReference>
<gene>
    <name evidence="10" type="ORF">GWK47_039205</name>
</gene>
<evidence type="ECO:0000256" key="2">
    <source>
        <dbReference type="ARBA" id="ARBA00022963"/>
    </source>
</evidence>
<evidence type="ECO:0000256" key="3">
    <source>
        <dbReference type="ARBA" id="ARBA00023098"/>
    </source>
</evidence>
<dbReference type="GO" id="GO:0016042">
    <property type="term" value="P:lipid catabolic process"/>
    <property type="evidence" value="ECO:0007669"/>
    <property type="project" value="UniProtKB-KW"/>
</dbReference>
<feature type="region of interest" description="Disordered" evidence="7">
    <location>
        <begin position="78"/>
        <end position="106"/>
    </location>
</feature>
<keyword evidence="1 10" id="KW-0378">Hydrolase</keyword>
<evidence type="ECO:0000256" key="5">
    <source>
        <dbReference type="ARBA" id="ARBA00040549"/>
    </source>
</evidence>
<evidence type="ECO:0000259" key="9">
    <source>
        <dbReference type="Pfam" id="PF13091"/>
    </source>
</evidence>
<feature type="compositionally biased region" description="Basic and acidic residues" evidence="7">
    <location>
        <begin position="79"/>
        <end position="102"/>
    </location>
</feature>
<reference evidence="10" key="1">
    <citation type="submission" date="2020-07" db="EMBL/GenBank/DDBJ databases">
        <title>The High-quality genome of the commercially important snow crab, Chionoecetes opilio.</title>
        <authorList>
            <person name="Jeong J.-H."/>
            <person name="Ryu S."/>
        </authorList>
    </citation>
    <scope>NUCLEOTIDE SEQUENCE</scope>
    <source>
        <strain evidence="10">MADBK_172401_WGS</strain>
        <tissue evidence="10">Digestive gland</tissue>
    </source>
</reference>
<proteinExistence type="inferred from homology"/>
<keyword evidence="8" id="KW-1133">Transmembrane helix</keyword>
<organism evidence="10 11">
    <name type="scientific">Chionoecetes opilio</name>
    <name type="common">Atlantic snow crab</name>
    <name type="synonym">Cancer opilio</name>
    <dbReference type="NCBI Taxonomy" id="41210"/>
    <lineage>
        <taxon>Eukaryota</taxon>
        <taxon>Metazoa</taxon>
        <taxon>Ecdysozoa</taxon>
        <taxon>Arthropoda</taxon>
        <taxon>Crustacea</taxon>
        <taxon>Multicrustacea</taxon>
        <taxon>Malacostraca</taxon>
        <taxon>Eumalacostraca</taxon>
        <taxon>Eucarida</taxon>
        <taxon>Decapoda</taxon>
        <taxon>Pleocyemata</taxon>
        <taxon>Brachyura</taxon>
        <taxon>Eubrachyura</taxon>
        <taxon>Majoidea</taxon>
        <taxon>Majidae</taxon>
        <taxon>Chionoecetes</taxon>
    </lineage>
</organism>
<dbReference type="GO" id="GO:0016891">
    <property type="term" value="F:RNA endonuclease activity producing 5'-phosphomonoesters, hydrolytic mechanism"/>
    <property type="evidence" value="ECO:0007669"/>
    <property type="project" value="TreeGrafter"/>
</dbReference>
<evidence type="ECO:0000256" key="1">
    <source>
        <dbReference type="ARBA" id="ARBA00022801"/>
    </source>
</evidence>
<accession>A0A8J4YM55</accession>
<dbReference type="PANTHER" id="PTHR43856">
    <property type="entry name" value="CARDIOLIPIN HYDROLASE"/>
    <property type="match status" value="1"/>
</dbReference>
<dbReference type="Pfam" id="PF13091">
    <property type="entry name" value="PLDc_2"/>
    <property type="match status" value="1"/>
</dbReference>
<sequence>MKTYYKYSILVLGIIVVGSEVMFKCLKQVRRLLHSKGSDSMKNPKKSCDAKRQRTVNKVIFFPDQGILSRLPATNTRCGRQDSALRETRRDNIREDSYEKPHLSRPHSYNENGELYSSYLKRSTSLIHLVEALECARRSLKVCVYVITLPDCVVALVRAKNRGVHVRVMVEGQMPNDAALAKLRKNNIAVRVSHTSQLLHHKFALRDVPDQEASVPGNASATGRCGERWFSRFRVYLSGKAIPSQHVLAAQSAEPLLMTGSFNWTWSAVVNNFENVIISSDCDLIRHYSEEFERLWKNLEAS</sequence>
<evidence type="ECO:0000256" key="4">
    <source>
        <dbReference type="ARBA" id="ARBA00038012"/>
    </source>
</evidence>
<dbReference type="SUPFAM" id="SSF56024">
    <property type="entry name" value="Phospholipase D/nuclease"/>
    <property type="match status" value="1"/>
</dbReference>
<dbReference type="EMBL" id="JACEEZ010005987">
    <property type="protein sequence ID" value="KAG0725129.1"/>
    <property type="molecule type" value="Genomic_DNA"/>
</dbReference>
<name>A0A8J4YM55_CHIOP</name>
<evidence type="ECO:0000256" key="7">
    <source>
        <dbReference type="SAM" id="MobiDB-lite"/>
    </source>
</evidence>
<comment type="caution">
    <text evidence="10">The sequence shown here is derived from an EMBL/GenBank/DDBJ whole genome shotgun (WGS) entry which is preliminary data.</text>
</comment>
<keyword evidence="2" id="KW-0442">Lipid degradation</keyword>
<comment type="similarity">
    <text evidence="4">Belongs to the phospholipase D family. MitoPLD/Zucchini subfamily.</text>
</comment>
<evidence type="ECO:0000256" key="8">
    <source>
        <dbReference type="SAM" id="Phobius"/>
    </source>
</evidence>
<feature type="domain" description="Phospholipase D-like" evidence="9">
    <location>
        <begin position="129"/>
        <end position="296"/>
    </location>
</feature>
<dbReference type="InterPro" id="IPR051406">
    <property type="entry name" value="PLD_domain"/>
</dbReference>
<dbReference type="PANTHER" id="PTHR43856:SF1">
    <property type="entry name" value="MITOCHONDRIAL CARDIOLIPIN HYDROLASE"/>
    <property type="match status" value="1"/>
</dbReference>
<dbReference type="AlphaFoldDB" id="A0A8J4YM55"/>
<feature type="transmembrane region" description="Helical" evidence="8">
    <location>
        <begin position="6"/>
        <end position="26"/>
    </location>
</feature>
<evidence type="ECO:0000256" key="6">
    <source>
        <dbReference type="ARBA" id="ARBA00043167"/>
    </source>
</evidence>
<dbReference type="Proteomes" id="UP000770661">
    <property type="component" value="Unassembled WGS sequence"/>
</dbReference>
<keyword evidence="11" id="KW-1185">Reference proteome</keyword>